<dbReference type="SUPFAM" id="SSF81383">
    <property type="entry name" value="F-box domain"/>
    <property type="match status" value="1"/>
</dbReference>
<dbReference type="CDD" id="cd09917">
    <property type="entry name" value="F-box_SF"/>
    <property type="match status" value="1"/>
</dbReference>
<comment type="caution">
    <text evidence="2">The sequence shown here is derived from an EMBL/GenBank/DDBJ whole genome shotgun (WGS) entry which is preliminary data.</text>
</comment>
<organism evidence="2 3">
    <name type="scientific">Lunasporangiospora selenospora</name>
    <dbReference type="NCBI Taxonomy" id="979761"/>
    <lineage>
        <taxon>Eukaryota</taxon>
        <taxon>Fungi</taxon>
        <taxon>Fungi incertae sedis</taxon>
        <taxon>Mucoromycota</taxon>
        <taxon>Mortierellomycotina</taxon>
        <taxon>Mortierellomycetes</taxon>
        <taxon>Mortierellales</taxon>
        <taxon>Mortierellaceae</taxon>
        <taxon>Lunasporangiospora</taxon>
    </lineage>
</organism>
<feature type="non-terminal residue" evidence="2">
    <location>
        <position position="180"/>
    </location>
</feature>
<dbReference type="EMBL" id="JAABOA010000875">
    <property type="protein sequence ID" value="KAF9582920.1"/>
    <property type="molecule type" value="Genomic_DNA"/>
</dbReference>
<sequence length="180" mass="20400">MVQLLRRKRLSHPGPVAYFPPLASSASAFPTTYKSRTKADRLRLLQLIALYEHTPPLDIPEVLEPILAYLDLPDRLVARLVCRRWNNAARHSIRIRTTWAETPVPLHCSLVLNHLRGIDSLLYTASRRDHCDATSNHVAWSRLYSRIRSGNATGLQELTVDGVVDLNERIAPFTLVAQHP</sequence>
<name>A0A9P6FYC2_9FUNG</name>
<evidence type="ECO:0000259" key="1">
    <source>
        <dbReference type="SMART" id="SM00256"/>
    </source>
</evidence>
<evidence type="ECO:0000313" key="2">
    <source>
        <dbReference type="EMBL" id="KAF9582920.1"/>
    </source>
</evidence>
<accession>A0A9P6FYC2</accession>
<evidence type="ECO:0000313" key="3">
    <source>
        <dbReference type="Proteomes" id="UP000780801"/>
    </source>
</evidence>
<protein>
    <recommendedName>
        <fullName evidence="1">F-box domain-containing protein</fullName>
    </recommendedName>
</protein>
<dbReference type="InterPro" id="IPR036047">
    <property type="entry name" value="F-box-like_dom_sf"/>
</dbReference>
<dbReference type="Pfam" id="PF00646">
    <property type="entry name" value="F-box"/>
    <property type="match status" value="1"/>
</dbReference>
<dbReference type="Proteomes" id="UP000780801">
    <property type="component" value="Unassembled WGS sequence"/>
</dbReference>
<dbReference type="SMART" id="SM00256">
    <property type="entry name" value="FBOX"/>
    <property type="match status" value="1"/>
</dbReference>
<reference evidence="2" key="1">
    <citation type="journal article" date="2020" name="Fungal Divers.">
        <title>Resolving the Mortierellaceae phylogeny through synthesis of multi-gene phylogenetics and phylogenomics.</title>
        <authorList>
            <person name="Vandepol N."/>
            <person name="Liber J."/>
            <person name="Desiro A."/>
            <person name="Na H."/>
            <person name="Kennedy M."/>
            <person name="Barry K."/>
            <person name="Grigoriev I.V."/>
            <person name="Miller A.N."/>
            <person name="O'Donnell K."/>
            <person name="Stajich J.E."/>
            <person name="Bonito G."/>
        </authorList>
    </citation>
    <scope>NUCLEOTIDE SEQUENCE</scope>
    <source>
        <strain evidence="2">KOD1015</strain>
    </source>
</reference>
<dbReference type="InterPro" id="IPR001810">
    <property type="entry name" value="F-box_dom"/>
</dbReference>
<proteinExistence type="predicted"/>
<gene>
    <name evidence="2" type="ORF">BGW38_010576</name>
</gene>
<dbReference type="AlphaFoldDB" id="A0A9P6FYC2"/>
<keyword evidence="3" id="KW-1185">Reference proteome</keyword>
<feature type="domain" description="F-box" evidence="1">
    <location>
        <begin position="59"/>
        <end position="97"/>
    </location>
</feature>
<dbReference type="Gene3D" id="1.20.1280.50">
    <property type="match status" value="1"/>
</dbReference>
<dbReference type="OrthoDB" id="2360860at2759"/>